<dbReference type="GO" id="GO:0005524">
    <property type="term" value="F:ATP binding"/>
    <property type="evidence" value="ECO:0007669"/>
    <property type="project" value="UniProtKB-UniRule"/>
</dbReference>
<dbReference type="RefSeq" id="WP_015773450.1">
    <property type="nucleotide sequence ID" value="NC_013173.1"/>
</dbReference>
<dbReference type="InterPro" id="IPR000719">
    <property type="entry name" value="Prot_kinase_dom"/>
</dbReference>
<dbReference type="AlphaFoldDB" id="C7LRX1"/>
<dbReference type="SUPFAM" id="SSF56436">
    <property type="entry name" value="C-type lectin-like"/>
    <property type="match status" value="1"/>
</dbReference>
<dbReference type="STRING" id="525897.Dbac_1251"/>
<dbReference type="InterPro" id="IPR017441">
    <property type="entry name" value="Protein_kinase_ATP_BS"/>
</dbReference>
<evidence type="ECO:0000256" key="1">
    <source>
        <dbReference type="PROSITE-ProRule" id="PRU10141"/>
    </source>
</evidence>
<sequence>MALFAVGSKIFKDYTCKFFVGSGIYGELYHVLSSSGAPYALKVYYDDVLLMNECVAVQDLSLCVNKHLVKIHDFDYTVDGYFCVLTEFIEKNFVSIVSDSPCDEGVAFDYFQQLMECLDVLDFYNIPHGHIKPSNIFIKDSLMIVGDYGTSRYCALYNNEYLSCLPEFGYMCPSSIGCRCGRWSDRWSVAVIFYKLLTGHFPFHAGSFVNNKLSDINIDYVLNKVTKKYREIFEHFFRFYSDIESHCKNEYDVKKIISAHSMRFNKEQCRNVKTIYEYDSQSNIILGRINPELGESIVEPILGMRFVWIPAGAFVMGGNDDPESCEFEEPVHQVVLSKGFWMGIYAVTQKQWKGLVASHPSFVQDDIRPVTNISWYDAQEFARTFTECSKGVKFALPTEAQWEYACRAGTITPYYWGDEAECWLANYGNGLTQECRNRNPGVSSPVGCYPPNPWKLYDMCGNVWEWCQDYAGRYGATIQIDPCLLQRSESAFQVPSRYSSLWFPERSVIHDPRICRGGCNFDYSNALRSSARGVASAQEGRINLGFRLVMTVDES</sequence>
<dbReference type="GO" id="GO:0120147">
    <property type="term" value="F:formylglycine-generating oxidase activity"/>
    <property type="evidence" value="ECO:0007669"/>
    <property type="project" value="TreeGrafter"/>
</dbReference>
<evidence type="ECO:0000313" key="3">
    <source>
        <dbReference type="EMBL" id="ACU89354.1"/>
    </source>
</evidence>
<accession>C7LRX1</accession>
<keyword evidence="4" id="KW-1185">Reference proteome</keyword>
<dbReference type="InterPro" id="IPR011009">
    <property type="entry name" value="Kinase-like_dom_sf"/>
</dbReference>
<organism evidence="3 4">
    <name type="scientific">Desulfomicrobium baculatum (strain DSM 4028 / VKM B-1378 / X)</name>
    <name type="common">Desulfovibrio baculatus</name>
    <dbReference type="NCBI Taxonomy" id="525897"/>
    <lineage>
        <taxon>Bacteria</taxon>
        <taxon>Pseudomonadati</taxon>
        <taxon>Thermodesulfobacteriota</taxon>
        <taxon>Desulfovibrionia</taxon>
        <taxon>Desulfovibrionales</taxon>
        <taxon>Desulfomicrobiaceae</taxon>
        <taxon>Desulfomicrobium</taxon>
    </lineage>
</organism>
<gene>
    <name evidence="3" type="ordered locus">Dbac_1251</name>
</gene>
<dbReference type="Gene3D" id="3.90.1580.10">
    <property type="entry name" value="paralog of FGE (formylglycine-generating enzyme)"/>
    <property type="match status" value="1"/>
</dbReference>
<dbReference type="Pfam" id="PF00069">
    <property type="entry name" value="Pkinase"/>
    <property type="match status" value="1"/>
</dbReference>
<dbReference type="eggNOG" id="COG0515">
    <property type="taxonomic scope" value="Bacteria"/>
</dbReference>
<feature type="domain" description="Protein kinase" evidence="2">
    <location>
        <begin position="14"/>
        <end position="293"/>
    </location>
</feature>
<dbReference type="SUPFAM" id="SSF56112">
    <property type="entry name" value="Protein kinase-like (PK-like)"/>
    <property type="match status" value="1"/>
</dbReference>
<dbReference type="InterPro" id="IPR005532">
    <property type="entry name" value="SUMF_dom"/>
</dbReference>
<dbReference type="HOGENOM" id="CLU_534988_0_0_7"/>
<dbReference type="KEGG" id="dba:Dbac_1251"/>
<dbReference type="GO" id="GO:0004674">
    <property type="term" value="F:protein serine/threonine kinase activity"/>
    <property type="evidence" value="ECO:0007669"/>
    <property type="project" value="UniProtKB-KW"/>
</dbReference>
<keyword evidence="1" id="KW-0067">ATP-binding</keyword>
<dbReference type="PROSITE" id="PS00107">
    <property type="entry name" value="PROTEIN_KINASE_ATP"/>
    <property type="match status" value="1"/>
</dbReference>
<dbReference type="InterPro" id="IPR016187">
    <property type="entry name" value="CTDL_fold"/>
</dbReference>
<protein>
    <submittedName>
        <fullName evidence="3">Serine/threonine protein kinase</fullName>
    </submittedName>
</protein>
<dbReference type="PROSITE" id="PS50011">
    <property type="entry name" value="PROTEIN_KINASE_DOM"/>
    <property type="match status" value="1"/>
</dbReference>
<dbReference type="eggNOG" id="COG1262">
    <property type="taxonomic scope" value="Bacteria"/>
</dbReference>
<dbReference type="Gene3D" id="1.10.510.10">
    <property type="entry name" value="Transferase(Phosphotransferase) domain 1"/>
    <property type="match status" value="1"/>
</dbReference>
<dbReference type="Proteomes" id="UP000002216">
    <property type="component" value="Chromosome"/>
</dbReference>
<dbReference type="PANTHER" id="PTHR23150:SF19">
    <property type="entry name" value="FORMYLGLYCINE-GENERATING ENZYME"/>
    <property type="match status" value="1"/>
</dbReference>
<keyword evidence="3" id="KW-0418">Kinase</keyword>
<dbReference type="EMBL" id="CP001629">
    <property type="protein sequence ID" value="ACU89354.1"/>
    <property type="molecule type" value="Genomic_DNA"/>
</dbReference>
<dbReference type="OrthoDB" id="9768004at2"/>
<evidence type="ECO:0000259" key="2">
    <source>
        <dbReference type="PROSITE" id="PS50011"/>
    </source>
</evidence>
<name>C7LRX1_DESBD</name>
<keyword evidence="1" id="KW-0547">Nucleotide-binding</keyword>
<feature type="binding site" evidence="1">
    <location>
        <position position="42"/>
    </location>
    <ligand>
        <name>ATP</name>
        <dbReference type="ChEBI" id="CHEBI:30616"/>
    </ligand>
</feature>
<dbReference type="InterPro" id="IPR051043">
    <property type="entry name" value="Sulfatase_Mod_Factor_Kinase"/>
</dbReference>
<dbReference type="SMART" id="SM00220">
    <property type="entry name" value="S_TKc"/>
    <property type="match status" value="1"/>
</dbReference>
<keyword evidence="3" id="KW-0723">Serine/threonine-protein kinase</keyword>
<dbReference type="Pfam" id="PF03781">
    <property type="entry name" value="FGE-sulfatase"/>
    <property type="match status" value="1"/>
</dbReference>
<evidence type="ECO:0000313" key="4">
    <source>
        <dbReference type="Proteomes" id="UP000002216"/>
    </source>
</evidence>
<dbReference type="PANTHER" id="PTHR23150">
    <property type="entry name" value="SULFATASE MODIFYING FACTOR 1, 2"/>
    <property type="match status" value="1"/>
</dbReference>
<proteinExistence type="predicted"/>
<keyword evidence="3" id="KW-0808">Transferase</keyword>
<reference evidence="3 4" key="1">
    <citation type="journal article" date="2009" name="Stand. Genomic Sci.">
        <title>Complete genome sequence of Desulfomicrobium baculatum type strain (X).</title>
        <authorList>
            <person name="Copeland A."/>
            <person name="Spring S."/>
            <person name="Goker M."/>
            <person name="Schneider S."/>
            <person name="Lapidus A."/>
            <person name="Del Rio T.G."/>
            <person name="Tice H."/>
            <person name="Cheng J.F."/>
            <person name="Chen F."/>
            <person name="Nolan M."/>
            <person name="Bruce D."/>
            <person name="Goodwin L."/>
            <person name="Pitluck S."/>
            <person name="Ivanova N."/>
            <person name="Mavrommatis K."/>
            <person name="Ovchinnikova G."/>
            <person name="Pati A."/>
            <person name="Chen A."/>
            <person name="Palaniappan K."/>
            <person name="Land M."/>
            <person name="Hauser L."/>
            <person name="Chang Y.J."/>
            <person name="Jeffries C.C."/>
            <person name="Meincke L."/>
            <person name="Sims D."/>
            <person name="Brettin T."/>
            <person name="Detter J.C."/>
            <person name="Han C."/>
            <person name="Chain P."/>
            <person name="Bristow J."/>
            <person name="Eisen J.A."/>
            <person name="Markowitz V."/>
            <person name="Hugenholtz P."/>
            <person name="Kyrpides N.C."/>
            <person name="Klenk H.P."/>
            <person name="Lucas S."/>
        </authorList>
    </citation>
    <scope>NUCLEOTIDE SEQUENCE [LARGE SCALE GENOMIC DNA]</scope>
    <source>
        <strain evidence="4">DSM 4028 / VKM B-1378 / X</strain>
    </source>
</reference>
<dbReference type="InterPro" id="IPR042095">
    <property type="entry name" value="SUMF_sf"/>
</dbReference>